<dbReference type="GO" id="GO:0004315">
    <property type="term" value="F:3-oxoacyl-[acyl-carrier-protein] synthase activity"/>
    <property type="evidence" value="ECO:0007669"/>
    <property type="project" value="InterPro"/>
</dbReference>
<dbReference type="SUPFAM" id="SSF53901">
    <property type="entry name" value="Thiolase-like"/>
    <property type="match status" value="1"/>
</dbReference>
<dbReference type="GO" id="GO:0006633">
    <property type="term" value="P:fatty acid biosynthetic process"/>
    <property type="evidence" value="ECO:0007669"/>
    <property type="project" value="InterPro"/>
</dbReference>
<evidence type="ECO:0000256" key="1">
    <source>
        <dbReference type="ARBA" id="ARBA00022679"/>
    </source>
</evidence>
<evidence type="ECO:0000313" key="6">
    <source>
        <dbReference type="Proteomes" id="UP000467105"/>
    </source>
</evidence>
<dbReference type="InterPro" id="IPR013747">
    <property type="entry name" value="ACP_syn_III_C"/>
</dbReference>
<dbReference type="PANTHER" id="PTHR34069">
    <property type="entry name" value="3-OXOACYL-[ACYL-CARRIER-PROTEIN] SYNTHASE 3"/>
    <property type="match status" value="1"/>
</dbReference>
<dbReference type="Proteomes" id="UP000467105">
    <property type="component" value="Chromosome"/>
</dbReference>
<keyword evidence="1" id="KW-0808">Transferase</keyword>
<dbReference type="InterPro" id="IPR013751">
    <property type="entry name" value="ACP_syn_III_N"/>
</dbReference>
<keyword evidence="2" id="KW-0012">Acyltransferase</keyword>
<dbReference type="GO" id="GO:0044550">
    <property type="term" value="P:secondary metabolite biosynthetic process"/>
    <property type="evidence" value="ECO:0007669"/>
    <property type="project" value="TreeGrafter"/>
</dbReference>
<evidence type="ECO:0000313" key="5">
    <source>
        <dbReference type="EMBL" id="BBZ45371.1"/>
    </source>
</evidence>
<evidence type="ECO:0000259" key="4">
    <source>
        <dbReference type="Pfam" id="PF08545"/>
    </source>
</evidence>
<feature type="domain" description="Beta-ketoacyl-[acyl-carrier-protein] synthase III N-terminal" evidence="4">
    <location>
        <begin position="142"/>
        <end position="219"/>
    </location>
</feature>
<dbReference type="Pfam" id="PF08545">
    <property type="entry name" value="ACP_syn_III"/>
    <property type="match status" value="1"/>
</dbReference>
<dbReference type="Gene3D" id="3.40.47.10">
    <property type="match status" value="2"/>
</dbReference>
<dbReference type="PANTHER" id="PTHR34069:SF3">
    <property type="entry name" value="ACYL-COA:ACYL-COA ALKYLTRANSFERASE"/>
    <property type="match status" value="1"/>
</dbReference>
<name>A0A7I7YXB3_9MYCO</name>
<reference evidence="5 6" key="1">
    <citation type="journal article" date="2019" name="Emerg. Microbes Infect.">
        <title>Comprehensive subspecies identification of 175 nontuberculous mycobacteria species based on 7547 genomic profiles.</title>
        <authorList>
            <person name="Matsumoto Y."/>
            <person name="Kinjo T."/>
            <person name="Motooka D."/>
            <person name="Nabeya D."/>
            <person name="Jung N."/>
            <person name="Uechi K."/>
            <person name="Horii T."/>
            <person name="Iida T."/>
            <person name="Fujita J."/>
            <person name="Nakamura S."/>
        </authorList>
    </citation>
    <scope>NUCLEOTIDE SEQUENCE [LARGE SCALE GENOMIC DNA]</scope>
    <source>
        <strain evidence="5 6">JCM 14742</strain>
    </source>
</reference>
<organism evidence="5 6">
    <name type="scientific">Mycobacterium parmense</name>
    <dbReference type="NCBI Taxonomy" id="185642"/>
    <lineage>
        <taxon>Bacteria</taxon>
        <taxon>Bacillati</taxon>
        <taxon>Actinomycetota</taxon>
        <taxon>Actinomycetes</taxon>
        <taxon>Mycobacteriales</taxon>
        <taxon>Mycobacteriaceae</taxon>
        <taxon>Mycobacterium</taxon>
        <taxon>Mycobacterium simiae complex</taxon>
    </lineage>
</organism>
<evidence type="ECO:0000259" key="3">
    <source>
        <dbReference type="Pfam" id="PF08541"/>
    </source>
</evidence>
<gene>
    <name evidence="5" type="ORF">MPRM_26520</name>
</gene>
<dbReference type="AlphaFoldDB" id="A0A7I7YXB3"/>
<dbReference type="Pfam" id="PF08541">
    <property type="entry name" value="ACP_syn_III_C"/>
    <property type="match status" value="1"/>
</dbReference>
<dbReference type="EMBL" id="AP022614">
    <property type="protein sequence ID" value="BBZ45371.1"/>
    <property type="molecule type" value="Genomic_DNA"/>
</dbReference>
<evidence type="ECO:0000256" key="2">
    <source>
        <dbReference type="ARBA" id="ARBA00023315"/>
    </source>
</evidence>
<dbReference type="InterPro" id="IPR016039">
    <property type="entry name" value="Thiolase-like"/>
</dbReference>
<protein>
    <submittedName>
        <fullName evidence="5">3-oxoacyl-ACP synthase</fullName>
    </submittedName>
</protein>
<accession>A0A7I7YXB3</accession>
<sequence length="378" mass="40765">MTRRITQEVLPMTRHWLVMETAEQGGRSPYVTRVAGAGRHLPETHLTTEELMATTRHRTNIDLERLTGIRERRVSVGDEDSYSLATAAALNALATAERDPTSLDVVISCSITKFRGGLTQWLEPTMSSAVARGIGAERAMTFDVSNACAGMLTGVTILNNWIRQGIVERGLVVSGEYISQLSHNAARHIRNIMSRELASLTLGDAGAALLLERAPAGSAGIALAGFTTVADHSRLCLAYPQGHEPGARMFTNSRAIQRAAIADTPLLLREVLDTVGISIHDIDHVITHQTSARAIRKGMARMSESFGDRPRHDAVITVDRYGNTASTTHTVALVEELEAGHIAAGERVALLALASGLEIGVVLLTLDEDLVSRYGHSD</sequence>
<keyword evidence="6" id="KW-1185">Reference proteome</keyword>
<proteinExistence type="predicted"/>
<feature type="domain" description="Beta-ketoacyl-[acyl-carrier-protein] synthase III C-terminal" evidence="3">
    <location>
        <begin position="272"/>
        <end position="365"/>
    </location>
</feature>